<dbReference type="AlphaFoldDB" id="W2TK47"/>
<reference evidence="2" key="1">
    <citation type="journal article" date="2014" name="Nat. Genet.">
        <title>Genome of the human hookworm Necator americanus.</title>
        <authorList>
            <person name="Tang Y.T."/>
            <person name="Gao X."/>
            <person name="Rosa B.A."/>
            <person name="Abubucker S."/>
            <person name="Hallsworth-Pepin K."/>
            <person name="Martin J."/>
            <person name="Tyagi R."/>
            <person name="Heizer E."/>
            <person name="Zhang X."/>
            <person name="Bhonagiri-Palsikar V."/>
            <person name="Minx P."/>
            <person name="Warren W.C."/>
            <person name="Wang Q."/>
            <person name="Zhan B."/>
            <person name="Hotez P.J."/>
            <person name="Sternberg P.W."/>
            <person name="Dougall A."/>
            <person name="Gaze S.T."/>
            <person name="Mulvenna J."/>
            <person name="Sotillo J."/>
            <person name="Ranganathan S."/>
            <person name="Rabelo E.M."/>
            <person name="Wilson R.K."/>
            <person name="Felgner P.L."/>
            <person name="Bethony J."/>
            <person name="Hawdon J.M."/>
            <person name="Gasser R.B."/>
            <person name="Loukas A."/>
            <person name="Mitreva M."/>
        </authorList>
    </citation>
    <scope>NUCLEOTIDE SEQUENCE [LARGE SCALE GENOMIC DNA]</scope>
</reference>
<evidence type="ECO:0000313" key="1">
    <source>
        <dbReference type="EMBL" id="ETN81999.1"/>
    </source>
</evidence>
<proteinExistence type="predicted"/>
<keyword evidence="2" id="KW-1185">Reference proteome</keyword>
<sequence>MAESILCCDNMKVHPTKDTKKAAALRTLITYSKKEQEDDKKELCARSKKQFSHAMVLWKYVGTTANDCALNCRTFHRRLESLSTNKTTDAENVSGHTDQSSGRIWCSLYESSLDSDICLLPHSSDYSDQRIK</sequence>
<dbReference type="Proteomes" id="UP000053676">
    <property type="component" value="Unassembled WGS sequence"/>
</dbReference>
<evidence type="ECO:0000313" key="2">
    <source>
        <dbReference type="Proteomes" id="UP000053676"/>
    </source>
</evidence>
<dbReference type="KEGG" id="nai:NECAME_08259"/>
<name>W2TK47_NECAM</name>
<gene>
    <name evidence="1" type="ORF">NECAME_08259</name>
</gene>
<organism evidence="1 2">
    <name type="scientific">Necator americanus</name>
    <name type="common">Human hookworm</name>
    <dbReference type="NCBI Taxonomy" id="51031"/>
    <lineage>
        <taxon>Eukaryota</taxon>
        <taxon>Metazoa</taxon>
        <taxon>Ecdysozoa</taxon>
        <taxon>Nematoda</taxon>
        <taxon>Chromadorea</taxon>
        <taxon>Rhabditida</taxon>
        <taxon>Rhabditina</taxon>
        <taxon>Rhabditomorpha</taxon>
        <taxon>Strongyloidea</taxon>
        <taxon>Ancylostomatidae</taxon>
        <taxon>Bunostominae</taxon>
        <taxon>Necator</taxon>
    </lineage>
</organism>
<protein>
    <submittedName>
        <fullName evidence="1">Uncharacterized protein</fullName>
    </submittedName>
</protein>
<accession>W2TK47</accession>
<dbReference type="EMBL" id="KI658604">
    <property type="protein sequence ID" value="ETN81999.1"/>
    <property type="molecule type" value="Genomic_DNA"/>
</dbReference>